<evidence type="ECO:0000313" key="1">
    <source>
        <dbReference type="EMBL" id="RRE44402.1"/>
    </source>
</evidence>
<dbReference type="EMBL" id="RCZY01000001">
    <property type="protein sequence ID" value="RRE44402.1"/>
    <property type="molecule type" value="Genomic_DNA"/>
</dbReference>
<name>A0A3P2EJ49_KLEPN</name>
<dbReference type="AlphaFoldDB" id="A0A3P2EJ49"/>
<comment type="caution">
    <text evidence="1">The sequence shown here is derived from an EMBL/GenBank/DDBJ whole genome shotgun (WGS) entry which is preliminary data.</text>
</comment>
<gene>
    <name evidence="1" type="ORF">EAO28_00495</name>
</gene>
<accession>A0A3P2EJ49</accession>
<evidence type="ECO:0008006" key="3">
    <source>
        <dbReference type="Google" id="ProtNLM"/>
    </source>
</evidence>
<evidence type="ECO:0000313" key="2">
    <source>
        <dbReference type="Proteomes" id="UP000272440"/>
    </source>
</evidence>
<organism evidence="1 2">
    <name type="scientific">Klebsiella pneumoniae</name>
    <dbReference type="NCBI Taxonomy" id="573"/>
    <lineage>
        <taxon>Bacteria</taxon>
        <taxon>Pseudomonadati</taxon>
        <taxon>Pseudomonadota</taxon>
        <taxon>Gammaproteobacteria</taxon>
        <taxon>Enterobacterales</taxon>
        <taxon>Enterobacteriaceae</taxon>
        <taxon>Klebsiella/Raoultella group</taxon>
        <taxon>Klebsiella</taxon>
        <taxon>Klebsiella pneumoniae complex</taxon>
    </lineage>
</organism>
<protein>
    <recommendedName>
        <fullName evidence="3">Gp24</fullName>
    </recommendedName>
</protein>
<sequence>MNQWTGQAYINLGFKLSEKVAQLNSALGMNALSNAISAVTSNVSTVGDRVTSTSQSVTDLRNSLEQTNANLANKADAQALSTLQNTVSKQGIRFPAGQQHH</sequence>
<dbReference type="Proteomes" id="UP000272440">
    <property type="component" value="Unassembled WGS sequence"/>
</dbReference>
<proteinExistence type="predicted"/>
<reference evidence="1 2" key="1">
    <citation type="journal article" date="2019" name="Antimicrob. Agents Chemother.">
        <title>Applying Rapid Whole Genome Sequencing to Predict Phenotypic Antimicrobial Susceptibility Testing Results Among Carbapenem-Resistant Klebsiella pneumoniae Clinical Isolates.</title>
        <authorList>
            <person name="Tamma P.D."/>
            <person name="Fan Y."/>
            <person name="Bergman Y."/>
            <person name="Pertea G."/>
            <person name="Kazmi A."/>
            <person name="Lewis S."/>
            <person name="Carroll K.C."/>
            <person name="Schatz M.C."/>
            <person name="Timp W."/>
            <person name="Simner P.J."/>
        </authorList>
    </citation>
    <scope>NUCLEOTIDE SEQUENCE [LARGE SCALE GENOMIC DNA]</scope>
    <source>
        <strain evidence="1 2">KLPN_33</strain>
    </source>
</reference>